<feature type="domain" description="Phosphatidic acid phosphatase type 2/haloperoxidase" evidence="2">
    <location>
        <begin position="108"/>
        <end position="219"/>
    </location>
</feature>
<dbReference type="SMART" id="SM00014">
    <property type="entry name" value="acidPPc"/>
    <property type="match status" value="1"/>
</dbReference>
<dbReference type="AlphaFoldDB" id="A0A2T0B8E5"/>
<keyword evidence="4" id="KW-1185">Reference proteome</keyword>
<keyword evidence="1" id="KW-0472">Membrane</keyword>
<dbReference type="PANTHER" id="PTHR14969">
    <property type="entry name" value="SPHINGOSINE-1-PHOSPHATE PHOSPHOHYDROLASE"/>
    <property type="match status" value="1"/>
</dbReference>
<feature type="transmembrane region" description="Helical" evidence="1">
    <location>
        <begin position="25"/>
        <end position="48"/>
    </location>
</feature>
<dbReference type="InterPro" id="IPR000326">
    <property type="entry name" value="PAP2/HPO"/>
</dbReference>
<dbReference type="OrthoDB" id="9789113at2"/>
<keyword evidence="1" id="KW-1133">Transmembrane helix</keyword>
<dbReference type="RefSeq" id="WP_106062659.1">
    <property type="nucleotide sequence ID" value="NZ_PVXO01000009.1"/>
</dbReference>
<evidence type="ECO:0000256" key="1">
    <source>
        <dbReference type="SAM" id="Phobius"/>
    </source>
</evidence>
<evidence type="ECO:0000313" key="3">
    <source>
        <dbReference type="EMBL" id="PRR80093.1"/>
    </source>
</evidence>
<dbReference type="Gene3D" id="1.20.144.10">
    <property type="entry name" value="Phosphatidic acid phosphatase type 2/haloperoxidase"/>
    <property type="match status" value="2"/>
</dbReference>
<feature type="transmembrane region" description="Helical" evidence="1">
    <location>
        <begin position="82"/>
        <end position="101"/>
    </location>
</feature>
<accession>A0A2T0B8E5</accession>
<dbReference type="EMBL" id="PVXO01000009">
    <property type="protein sequence ID" value="PRR80093.1"/>
    <property type="molecule type" value="Genomic_DNA"/>
</dbReference>
<reference evidence="3 4" key="1">
    <citation type="submission" date="2018-03" db="EMBL/GenBank/DDBJ databases">
        <title>Genome sequence of Clostridium liquoris DSM 100320.</title>
        <authorList>
            <person name="Poehlein A."/>
            <person name="Daniel R."/>
        </authorList>
    </citation>
    <scope>NUCLEOTIDE SEQUENCE [LARGE SCALE GENOMIC DNA]</scope>
    <source>
        <strain evidence="3 4">DSM 100320</strain>
    </source>
</reference>
<dbReference type="Pfam" id="PF01569">
    <property type="entry name" value="PAP2"/>
    <property type="match status" value="1"/>
</dbReference>
<dbReference type="PANTHER" id="PTHR14969:SF13">
    <property type="entry name" value="AT30094P"/>
    <property type="match status" value="1"/>
</dbReference>
<dbReference type="Proteomes" id="UP000239706">
    <property type="component" value="Unassembled WGS sequence"/>
</dbReference>
<gene>
    <name evidence="3" type="ORF">CLLI_04770</name>
</gene>
<sequence length="234" mass="26958">MSDSPIKSYKNFIKVYKENDERWKYFFIGIVLAFMSIVAFINIIQYYFKENGNLAMDIWAANYAKSIESTNFTNFFKTVTNIGNPSIIVIATIIIAIVLYLKNMENESIFFALNILGVWLFNELLKASFRRDRPSMKLINATGYSMPSGHAMVSLSFSILACYLILLYFNNKEKAYTITICLILLAIIIGISRVYLRVHYLSDVLAGWSAAIFWCGINIAIHRFSYYRRKTKGI</sequence>
<dbReference type="CDD" id="cd03392">
    <property type="entry name" value="PAP2_like_2"/>
    <property type="match status" value="1"/>
</dbReference>
<evidence type="ECO:0000259" key="2">
    <source>
        <dbReference type="SMART" id="SM00014"/>
    </source>
</evidence>
<keyword evidence="1" id="KW-0812">Transmembrane</keyword>
<dbReference type="SUPFAM" id="SSF48317">
    <property type="entry name" value="Acid phosphatase/Vanadium-dependent haloperoxidase"/>
    <property type="match status" value="1"/>
</dbReference>
<feature type="transmembrane region" description="Helical" evidence="1">
    <location>
        <begin position="149"/>
        <end position="169"/>
    </location>
</feature>
<evidence type="ECO:0000313" key="4">
    <source>
        <dbReference type="Proteomes" id="UP000239706"/>
    </source>
</evidence>
<protein>
    <submittedName>
        <fullName evidence="3">Phosphatidylglycerophosphatase B</fullName>
    </submittedName>
</protein>
<feature type="transmembrane region" description="Helical" evidence="1">
    <location>
        <begin position="108"/>
        <end position="129"/>
    </location>
</feature>
<organism evidence="3 4">
    <name type="scientific">Clostridium liquoris</name>
    <dbReference type="NCBI Taxonomy" id="1289519"/>
    <lineage>
        <taxon>Bacteria</taxon>
        <taxon>Bacillati</taxon>
        <taxon>Bacillota</taxon>
        <taxon>Clostridia</taxon>
        <taxon>Eubacteriales</taxon>
        <taxon>Clostridiaceae</taxon>
        <taxon>Clostridium</taxon>
    </lineage>
</organism>
<feature type="transmembrane region" description="Helical" evidence="1">
    <location>
        <begin position="176"/>
        <end position="196"/>
    </location>
</feature>
<proteinExistence type="predicted"/>
<dbReference type="InterPro" id="IPR036938">
    <property type="entry name" value="PAP2/HPO_sf"/>
</dbReference>
<feature type="transmembrane region" description="Helical" evidence="1">
    <location>
        <begin position="208"/>
        <end position="226"/>
    </location>
</feature>
<name>A0A2T0B8E5_9CLOT</name>
<comment type="caution">
    <text evidence="3">The sequence shown here is derived from an EMBL/GenBank/DDBJ whole genome shotgun (WGS) entry which is preliminary data.</text>
</comment>